<feature type="region of interest" description="Disordered" evidence="1">
    <location>
        <begin position="62"/>
        <end position="82"/>
    </location>
</feature>
<proteinExistence type="predicted"/>
<evidence type="ECO:0000256" key="1">
    <source>
        <dbReference type="SAM" id="MobiDB-lite"/>
    </source>
</evidence>
<keyword evidence="3" id="KW-1185">Reference proteome</keyword>
<feature type="region of interest" description="Disordered" evidence="1">
    <location>
        <begin position="1"/>
        <end position="27"/>
    </location>
</feature>
<reference evidence="2" key="1">
    <citation type="submission" date="2021-06" db="EMBL/GenBank/DDBJ databases">
        <authorList>
            <person name="Hodson N. C."/>
            <person name="Mongue J. A."/>
            <person name="Jaron S. K."/>
        </authorList>
    </citation>
    <scope>NUCLEOTIDE SEQUENCE</scope>
</reference>
<evidence type="ECO:0000313" key="2">
    <source>
        <dbReference type="EMBL" id="CAG7828552.1"/>
    </source>
</evidence>
<protein>
    <submittedName>
        <fullName evidence="2">Uncharacterized protein</fullName>
    </submittedName>
</protein>
<comment type="caution">
    <text evidence="2">The sequence shown here is derived from an EMBL/GenBank/DDBJ whole genome shotgun (WGS) entry which is preliminary data.</text>
</comment>
<sequence length="82" mass="8739">MAPRRIQSPRVKRESIKHASSPTVFDRSHSGIQTLASQSARYVRGARPTTLGIPDVVTVTVGGSGTGTSTMDTIDGLSTDRR</sequence>
<organism evidence="2 3">
    <name type="scientific">Allacma fusca</name>
    <dbReference type="NCBI Taxonomy" id="39272"/>
    <lineage>
        <taxon>Eukaryota</taxon>
        <taxon>Metazoa</taxon>
        <taxon>Ecdysozoa</taxon>
        <taxon>Arthropoda</taxon>
        <taxon>Hexapoda</taxon>
        <taxon>Collembola</taxon>
        <taxon>Symphypleona</taxon>
        <taxon>Sminthuridae</taxon>
        <taxon>Allacma</taxon>
    </lineage>
</organism>
<name>A0A8J2PGC1_9HEXA</name>
<evidence type="ECO:0000313" key="3">
    <source>
        <dbReference type="Proteomes" id="UP000708208"/>
    </source>
</evidence>
<feature type="non-terminal residue" evidence="2">
    <location>
        <position position="1"/>
    </location>
</feature>
<dbReference type="Proteomes" id="UP000708208">
    <property type="component" value="Unassembled WGS sequence"/>
</dbReference>
<gene>
    <name evidence="2" type="ORF">AFUS01_LOCUS38473</name>
</gene>
<dbReference type="AlphaFoldDB" id="A0A8J2PGC1"/>
<accession>A0A8J2PGC1</accession>
<dbReference type="EMBL" id="CAJVCH010547957">
    <property type="protein sequence ID" value="CAG7828552.1"/>
    <property type="molecule type" value="Genomic_DNA"/>
</dbReference>